<feature type="compositionally biased region" description="Basic residues" evidence="1">
    <location>
        <begin position="147"/>
        <end position="157"/>
    </location>
</feature>
<gene>
    <name evidence="2" type="ORF">WS72_27470</name>
</gene>
<dbReference type="Proteomes" id="UP000070255">
    <property type="component" value="Unassembled WGS sequence"/>
</dbReference>
<feature type="region of interest" description="Disordered" evidence="1">
    <location>
        <begin position="23"/>
        <end position="58"/>
    </location>
</feature>
<keyword evidence="3" id="KW-1185">Reference proteome</keyword>
<protein>
    <submittedName>
        <fullName evidence="2">Uncharacterized protein</fullName>
    </submittedName>
</protein>
<organism evidence="2 3">
    <name type="scientific">Burkholderia savannae</name>
    <dbReference type="NCBI Taxonomy" id="1637837"/>
    <lineage>
        <taxon>Bacteria</taxon>
        <taxon>Pseudomonadati</taxon>
        <taxon>Pseudomonadota</taxon>
        <taxon>Betaproteobacteria</taxon>
        <taxon>Burkholderiales</taxon>
        <taxon>Burkholderiaceae</taxon>
        <taxon>Burkholderia</taxon>
        <taxon>pseudomallei group</taxon>
    </lineage>
</organism>
<feature type="compositionally biased region" description="Basic and acidic residues" evidence="1">
    <location>
        <begin position="30"/>
        <end position="58"/>
    </location>
</feature>
<comment type="caution">
    <text evidence="2">The sequence shown here is derived from an EMBL/GenBank/DDBJ whole genome shotgun (WGS) entry which is preliminary data.</text>
</comment>
<reference evidence="2 3" key="1">
    <citation type="submission" date="2015-11" db="EMBL/GenBank/DDBJ databases">
        <authorList>
            <person name="Sahl J."/>
            <person name="Wagner D."/>
            <person name="Keim P."/>
        </authorList>
    </citation>
    <scope>NUCLEOTIDE SEQUENCE [LARGE SCALE GENOMIC DNA]</scope>
    <source>
        <strain evidence="2 3">BDU18</strain>
    </source>
</reference>
<proteinExistence type="predicted"/>
<name>A0ABR5T5S8_9BURK</name>
<feature type="region of interest" description="Disordered" evidence="1">
    <location>
        <begin position="73"/>
        <end position="157"/>
    </location>
</feature>
<evidence type="ECO:0000256" key="1">
    <source>
        <dbReference type="SAM" id="MobiDB-lite"/>
    </source>
</evidence>
<dbReference type="RefSeq" id="WP_060822927.1">
    <property type="nucleotide sequence ID" value="NZ_LNJQ01000004.1"/>
</dbReference>
<feature type="compositionally biased region" description="Low complexity" evidence="1">
    <location>
        <begin position="131"/>
        <end position="146"/>
    </location>
</feature>
<evidence type="ECO:0000313" key="2">
    <source>
        <dbReference type="EMBL" id="KWZ38570.1"/>
    </source>
</evidence>
<accession>A0ABR5T5S8</accession>
<sequence length="157" mass="17368">MRQSDDRNAIRIRFDKRIDARSIHACRAPKAPDAKPRPFDDGRRGDERADERAEECARGRVDEAVRRDIRAVGSAHGAGVRCAHAASRPDCSDTDRSDAAHDMTHDITRAAQRDVARQRGGTRCTPRRSPRYLAARASRRPAASAAHGRRARPGRAA</sequence>
<evidence type="ECO:0000313" key="3">
    <source>
        <dbReference type="Proteomes" id="UP000070255"/>
    </source>
</evidence>
<feature type="compositionally biased region" description="Basic and acidic residues" evidence="1">
    <location>
        <begin position="90"/>
        <end position="117"/>
    </location>
</feature>
<dbReference type="EMBL" id="LNJQ01000004">
    <property type="protein sequence ID" value="KWZ38570.1"/>
    <property type="molecule type" value="Genomic_DNA"/>
</dbReference>